<dbReference type="EMBL" id="DACSEI010000058">
    <property type="protein sequence ID" value="HAT1597700.1"/>
    <property type="molecule type" value="Genomic_DNA"/>
</dbReference>
<comment type="caution">
    <text evidence="1">The sequence shown here is derived from an EMBL/GenBank/DDBJ whole genome shotgun (WGS) entry which is preliminary data.</text>
</comment>
<gene>
    <name evidence="1" type="primary">cas8c</name>
    <name evidence="1" type="ORF">I8Y58_002965</name>
</gene>
<dbReference type="InterPro" id="IPR010144">
    <property type="entry name" value="CRISPR-assoc_prot_Csd1-typ"/>
</dbReference>
<dbReference type="CDD" id="cd09757">
    <property type="entry name" value="Cas8c_I-C"/>
    <property type="match status" value="1"/>
</dbReference>
<organism evidence="1 2">
    <name type="scientific">Legionella pneumophila</name>
    <dbReference type="NCBI Taxonomy" id="446"/>
    <lineage>
        <taxon>Bacteria</taxon>
        <taxon>Pseudomonadati</taxon>
        <taxon>Pseudomonadota</taxon>
        <taxon>Gammaproteobacteria</taxon>
        <taxon>Legionellales</taxon>
        <taxon>Legionellaceae</taxon>
        <taxon>Legionella</taxon>
    </lineage>
</organism>
<sequence>MILQSLQIYYDRKSADPESRIAPEGFERKEIPFIIVIDKQGNFVQIEDTRYQDGKHIRAKSFLVPQSEKRSSGVKACLLWDNAEYIFGVVRDQSKSIRIAQQRLDFFNRIRALNIEEDEGICAVLHFLSSDNLVSLLEQSNYSAEIKETNPFMSFRLNEDNHLICERLRVVDKIKDIEATGDIGICLVSGEKGELARLQPPIKGVRGTNSTGGNLVSFNLSAFNSFGKSQGANAQISKKSSFAYTTALNHLLAKDSSQKIQIGDATTVFWADKDSHFEKYFPELFEEPPKDNPDRLSEKVAALLKAVDTGVLPESDHETKFFILGLSPNAARISVRFWHAGTIAEFSKRVAQHFHDLELVHAPEKQDYLSIWALLRATALQGKSENIVPNLSGEWMRCILEGLPYPELLFQAVMRRIKAEREVSFARVAMIKAYLNRKARFLNKLEEEMTVSLDDENKNIGYRLGRLFAVLEKIQEEVNPGINAGIREKYYSSASCTPANVMPVLMRLKNHHLAKLPIGRGIYFEKLLGEILCEIHSFPPQLNLTEQGRFAIGYYHQRQAFFTKSETSSTEE</sequence>
<dbReference type="Proteomes" id="UP000861567">
    <property type="component" value="Unassembled WGS sequence"/>
</dbReference>
<name>A0AAN5R6E2_LEGPN</name>
<evidence type="ECO:0000313" key="1">
    <source>
        <dbReference type="EMBL" id="HAT1597700.1"/>
    </source>
</evidence>
<dbReference type="Pfam" id="PF09709">
    <property type="entry name" value="Cas_Csd1"/>
    <property type="match status" value="1"/>
</dbReference>
<accession>A0AAN5R6E2</accession>
<reference evidence="1" key="1">
    <citation type="journal article" date="2018" name="Genome Biol.">
        <title>SKESA: strategic k-mer extension for scrupulous assemblies.</title>
        <authorList>
            <person name="Souvorov A."/>
            <person name="Agarwala R."/>
            <person name="Lipman D.J."/>
        </authorList>
    </citation>
    <scope>NUCLEOTIDE SEQUENCE</scope>
    <source>
        <strain evidence="1">D3612</strain>
    </source>
</reference>
<dbReference type="NCBIfam" id="TIGR01863">
    <property type="entry name" value="cas_Csd1"/>
    <property type="match status" value="1"/>
</dbReference>
<dbReference type="AlphaFoldDB" id="A0AAN5R6E2"/>
<protein>
    <submittedName>
        <fullName evidence="1">Type I-C CRISPR-associated protein Cas8c/Csd1</fullName>
    </submittedName>
</protein>
<proteinExistence type="predicted"/>
<reference evidence="1" key="2">
    <citation type="submission" date="2020-11" db="EMBL/GenBank/DDBJ databases">
        <authorList>
            <consortium name="NCBI Pathogen Detection Project"/>
        </authorList>
    </citation>
    <scope>NUCLEOTIDE SEQUENCE</scope>
    <source>
        <strain evidence="1">D3612</strain>
    </source>
</reference>
<evidence type="ECO:0000313" key="2">
    <source>
        <dbReference type="Proteomes" id="UP000861567"/>
    </source>
</evidence>